<dbReference type="GeneID" id="88222539"/>
<sequence length="188" mass="19688">MTIFNDLPWGPFRKGGRALLLLLGSAAVMTACGERSNDGVALPESIQKYEKTVTLAGTVTGHGGAITHGKVLATDEKGRVISSSTLENTNRYAIVIPAGTSLPILLQVLPDMGSENATPLTLAIADASLTSYNINPLTTAIAEKAKSLGGYTRKNLMAAAVLSTSVPDEDKTSSGFRGDPTRNYGGWH</sequence>
<protein>
    <submittedName>
        <fullName evidence="2">Uncharacterized protein</fullName>
    </submittedName>
</protein>
<dbReference type="RefSeq" id="WP_017366038.1">
    <property type="nucleotide sequence ID" value="NZ_CP079097.1"/>
</dbReference>
<evidence type="ECO:0000313" key="3">
    <source>
        <dbReference type="Proteomes" id="UP001158598"/>
    </source>
</evidence>
<dbReference type="EMBL" id="OX458332">
    <property type="protein sequence ID" value="CAI8780113.1"/>
    <property type="molecule type" value="Genomic_DNA"/>
</dbReference>
<dbReference type="Proteomes" id="UP001158598">
    <property type="component" value="Chromosome"/>
</dbReference>
<evidence type="ECO:0000313" key="2">
    <source>
        <dbReference type="EMBL" id="CAI8780113.1"/>
    </source>
</evidence>
<name>A0AA35XUJ3_METCP</name>
<feature type="region of interest" description="Disordered" evidence="1">
    <location>
        <begin position="167"/>
        <end position="188"/>
    </location>
</feature>
<organism evidence="2 3">
    <name type="scientific">Methylococcus capsulatus</name>
    <dbReference type="NCBI Taxonomy" id="414"/>
    <lineage>
        <taxon>Bacteria</taxon>
        <taxon>Pseudomonadati</taxon>
        <taxon>Pseudomonadota</taxon>
        <taxon>Gammaproteobacteria</taxon>
        <taxon>Methylococcales</taxon>
        <taxon>Methylococcaceae</taxon>
        <taxon>Methylococcus</taxon>
    </lineage>
</organism>
<accession>A0AA35XUJ3</accession>
<gene>
    <name evidence="2" type="ORF">MCNOR_1188</name>
</gene>
<dbReference type="AlphaFoldDB" id="A0AA35XUJ3"/>
<proteinExistence type="predicted"/>
<evidence type="ECO:0000256" key="1">
    <source>
        <dbReference type="SAM" id="MobiDB-lite"/>
    </source>
</evidence>
<reference evidence="2" key="1">
    <citation type="submission" date="2023-03" db="EMBL/GenBank/DDBJ databases">
        <authorList>
            <person name="Pearce D."/>
        </authorList>
    </citation>
    <scope>NUCLEOTIDE SEQUENCE</scope>
    <source>
        <strain evidence="2">Mc</strain>
    </source>
</reference>